<evidence type="ECO:0000313" key="1">
    <source>
        <dbReference type="EMBL" id="MBS2214023.1"/>
    </source>
</evidence>
<accession>A0ABS5KJG7</accession>
<sequence length="210" mass="23015">MGRFIKGIMGGFSGKVGNIVGGNWRGISYMRSLSERRNYTPTEKQLMQRARFAYAVSFLQPIHPVVRVGYRNQASQQSPLNAALAHVLKKVVEGEYPDYRINYASLEMAKGLLPGPQHPAVQLQDQTLTFTWRDGAAILKDYGDNQVLLLAIGDGIYPSYSIGEAVRNDGQATLAIPDAQTGTVLHTYLAFLAVNGNSVSNSYYVGEVSL</sequence>
<comment type="caution">
    <text evidence="1">The sequence shown here is derived from an EMBL/GenBank/DDBJ whole genome shotgun (WGS) entry which is preliminary data.</text>
</comment>
<dbReference type="EMBL" id="JAGUCN010000050">
    <property type="protein sequence ID" value="MBS2214023.1"/>
    <property type="molecule type" value="Genomic_DNA"/>
</dbReference>
<protein>
    <submittedName>
        <fullName evidence="1">Uncharacterized protein</fullName>
    </submittedName>
</protein>
<dbReference type="RefSeq" id="WP_212232005.1">
    <property type="nucleotide sequence ID" value="NZ_JAGUCN010000050.1"/>
</dbReference>
<name>A0ABS5KJG7_9BACT</name>
<reference evidence="1 2" key="1">
    <citation type="journal article" date="2014" name="Int. J. Syst. Evol. Microbiol.">
        <title>Carboxylicivirga gen. nov. in the family Marinilabiliaceae with two novel species, Carboxylicivirga mesophila sp. nov. and Carboxylicivirga taeanensis sp. nov., and reclassification of Cytophaga fermentans as Saccharicrinis fermentans gen. nov., comb. nov.</title>
        <authorList>
            <person name="Yang S.H."/>
            <person name="Seo H.S."/>
            <person name="Woo J.H."/>
            <person name="Oh H.M."/>
            <person name="Jang H."/>
            <person name="Lee J.H."/>
            <person name="Kim S.J."/>
            <person name="Kwon K.K."/>
        </authorList>
    </citation>
    <scope>NUCLEOTIDE SEQUENCE [LARGE SCALE GENOMIC DNA]</scope>
    <source>
        <strain evidence="1 2">JCM 18290</strain>
    </source>
</reference>
<dbReference type="InterPro" id="IPR046233">
    <property type="entry name" value="DUF6266"/>
</dbReference>
<dbReference type="Proteomes" id="UP000721861">
    <property type="component" value="Unassembled WGS sequence"/>
</dbReference>
<organism evidence="1 2">
    <name type="scientific">Carboxylicivirga mesophila</name>
    <dbReference type="NCBI Taxonomy" id="1166478"/>
    <lineage>
        <taxon>Bacteria</taxon>
        <taxon>Pseudomonadati</taxon>
        <taxon>Bacteroidota</taxon>
        <taxon>Bacteroidia</taxon>
        <taxon>Marinilabiliales</taxon>
        <taxon>Marinilabiliaceae</taxon>
        <taxon>Carboxylicivirga</taxon>
    </lineage>
</organism>
<gene>
    <name evidence="1" type="ORF">KEM09_21625</name>
</gene>
<proteinExistence type="predicted"/>
<keyword evidence="2" id="KW-1185">Reference proteome</keyword>
<dbReference type="Pfam" id="PF19781">
    <property type="entry name" value="DUF6266"/>
    <property type="match status" value="1"/>
</dbReference>
<evidence type="ECO:0000313" key="2">
    <source>
        <dbReference type="Proteomes" id="UP000721861"/>
    </source>
</evidence>